<comment type="function">
    <text evidence="1">Is involved in generating a small heat-stable compound (Nod), an acylated oligomer of N-acetylglucosamine, that stimulates mitosis in various plant protoplasts.</text>
</comment>
<dbReference type="SUPFAM" id="SSF88713">
    <property type="entry name" value="Glycoside hydrolase/deacetylase"/>
    <property type="match status" value="1"/>
</dbReference>
<dbReference type="PANTHER" id="PTHR43123">
    <property type="entry name" value="POLYSACCHARIDE DEACETYLASE-RELATED"/>
    <property type="match status" value="1"/>
</dbReference>
<dbReference type="GO" id="GO:0005975">
    <property type="term" value="P:carbohydrate metabolic process"/>
    <property type="evidence" value="ECO:0007669"/>
    <property type="project" value="InterPro"/>
</dbReference>
<comment type="caution">
    <text evidence="7">The sequence shown here is derived from an EMBL/GenBank/DDBJ whole genome shotgun (WGS) entry which is preliminary data.</text>
</comment>
<dbReference type="Proteomes" id="UP000539957">
    <property type="component" value="Unassembled WGS sequence"/>
</dbReference>
<evidence type="ECO:0000256" key="1">
    <source>
        <dbReference type="ARBA" id="ARBA00003236"/>
    </source>
</evidence>
<name>A0A7W7N5Z9_9CAUL</name>
<comment type="similarity">
    <text evidence="2">Belongs to the polysaccharide deacetylase family.</text>
</comment>
<dbReference type="GO" id="GO:0016810">
    <property type="term" value="F:hydrolase activity, acting on carbon-nitrogen (but not peptide) bonds"/>
    <property type="evidence" value="ECO:0007669"/>
    <property type="project" value="InterPro"/>
</dbReference>
<dbReference type="PROSITE" id="PS51677">
    <property type="entry name" value="NODB"/>
    <property type="match status" value="1"/>
</dbReference>
<dbReference type="RefSeq" id="WP_184274056.1">
    <property type="nucleotide sequence ID" value="NZ_JACHKY010000011.1"/>
</dbReference>
<protein>
    <recommendedName>
        <fullName evidence="3">Chitooligosaccharide deacetylase</fullName>
    </recommendedName>
    <alternativeName>
        <fullName evidence="4">Nodulation protein B</fullName>
    </alternativeName>
</protein>
<dbReference type="InterPro" id="IPR002509">
    <property type="entry name" value="NODB_dom"/>
</dbReference>
<dbReference type="EMBL" id="JACHKY010000011">
    <property type="protein sequence ID" value="MBB4799924.1"/>
    <property type="molecule type" value="Genomic_DNA"/>
</dbReference>
<accession>A0A7W7N5Z9</accession>
<evidence type="ECO:0000256" key="5">
    <source>
        <dbReference type="SAM" id="MobiDB-lite"/>
    </source>
</evidence>
<dbReference type="InterPro" id="IPR011330">
    <property type="entry name" value="Glyco_hydro/deAcase_b/a-brl"/>
</dbReference>
<reference evidence="7 8" key="1">
    <citation type="submission" date="2020-08" db="EMBL/GenBank/DDBJ databases">
        <title>Functional genomics of gut bacteria from endangered species of beetles.</title>
        <authorList>
            <person name="Carlos-Shanley C."/>
        </authorList>
    </citation>
    <scope>NUCLEOTIDE SEQUENCE [LARGE SCALE GENOMIC DNA]</scope>
    <source>
        <strain evidence="7 8">S00123</strain>
    </source>
</reference>
<dbReference type="Pfam" id="PF01522">
    <property type="entry name" value="Polysacc_deac_1"/>
    <property type="match status" value="1"/>
</dbReference>
<feature type="region of interest" description="Disordered" evidence="5">
    <location>
        <begin position="38"/>
        <end position="58"/>
    </location>
</feature>
<feature type="domain" description="NodB homology" evidence="6">
    <location>
        <begin position="63"/>
        <end position="285"/>
    </location>
</feature>
<evidence type="ECO:0000259" key="6">
    <source>
        <dbReference type="PROSITE" id="PS51677"/>
    </source>
</evidence>
<evidence type="ECO:0000256" key="4">
    <source>
        <dbReference type="ARBA" id="ARBA00032976"/>
    </source>
</evidence>
<evidence type="ECO:0000256" key="2">
    <source>
        <dbReference type="ARBA" id="ARBA00010973"/>
    </source>
</evidence>
<dbReference type="PANTHER" id="PTHR43123:SF1">
    <property type="entry name" value="POLYSACCHARIDE DEACETYLASE-RELATED"/>
    <property type="match status" value="1"/>
</dbReference>
<evidence type="ECO:0000313" key="7">
    <source>
        <dbReference type="EMBL" id="MBB4799924.1"/>
    </source>
</evidence>
<dbReference type="AlphaFoldDB" id="A0A7W7N5Z9"/>
<gene>
    <name evidence="7" type="ORF">HNP32_003693</name>
</gene>
<organism evidence="7 8">
    <name type="scientific">Brevundimonas bullata</name>
    <dbReference type="NCBI Taxonomy" id="13160"/>
    <lineage>
        <taxon>Bacteria</taxon>
        <taxon>Pseudomonadati</taxon>
        <taxon>Pseudomonadota</taxon>
        <taxon>Alphaproteobacteria</taxon>
        <taxon>Caulobacterales</taxon>
        <taxon>Caulobacteraceae</taxon>
        <taxon>Brevundimonas</taxon>
    </lineage>
</organism>
<evidence type="ECO:0000313" key="8">
    <source>
        <dbReference type="Proteomes" id="UP000539957"/>
    </source>
</evidence>
<sequence length="303" mass="33878">MSAPQTVPQAAPADFVWPNGARLALSVVVNVEEGAEQNILDGDKGPEPVDELSASPKRPMRVHGNESNYLYGIKAGAPRVLRVLNEAGIKATWTAAGLALERAPWLAEAIVARGDEVCCHGYRWAHQFWMKEEQERDYVRKGRDSIEKMTGKRPAGWLSRYLHTDITRRLLIEEGFTYHMDDYSDDFPFWDVVETADGAKKPIVIMPYAIDSNDMKFWLAPAMTAKDWLTYAIDTFEQLYEEAGSQGARYMSLGLHLRIIGRPGRIGAFKAFLEHVKTRPDVWIASREEIAGAFAAAAPAPQV</sequence>
<evidence type="ECO:0000256" key="3">
    <source>
        <dbReference type="ARBA" id="ARBA00020071"/>
    </source>
</evidence>
<keyword evidence="8" id="KW-1185">Reference proteome</keyword>
<proteinExistence type="inferred from homology"/>
<dbReference type="Gene3D" id="3.20.20.370">
    <property type="entry name" value="Glycoside hydrolase/deacetylase"/>
    <property type="match status" value="1"/>
</dbReference>